<dbReference type="GO" id="GO:0005634">
    <property type="term" value="C:nucleus"/>
    <property type="evidence" value="ECO:0007669"/>
    <property type="project" value="TreeGrafter"/>
</dbReference>
<accession>A0A5M3MH81</accession>
<dbReference type="InterPro" id="IPR032675">
    <property type="entry name" value="LRR_dom_sf"/>
</dbReference>
<evidence type="ECO:0000313" key="5">
    <source>
        <dbReference type="Proteomes" id="UP000053558"/>
    </source>
</evidence>
<proteinExistence type="predicted"/>
<dbReference type="InterPro" id="IPR027038">
    <property type="entry name" value="RanGap"/>
</dbReference>
<sequence length="429" mass="47392">MHHIFAGAQKVIDELKTRRNGITKLVLNHNVLQDEGTAHLFCYLTSDAGAKHRASLTEICLNRNEIGSQGLYAVVEFLRDNIALKTLYLANNRLSSDGVLAGALAEAVSSSRLQLLSLSGNNALGNGFIAEFLGNLRSQYLVDLEMNTAGCTSDIAQPIAEWLVGDPDERGIPQRKCSVQTFKCSGNNLGARGVWEIKQAIERGNWSLMHLEVHANQLPGPPPLDDVDEEPWGPETMERLKALEQEIALLLRRNEYWKKQIEEQALVLLRYSRLLLLQSAKSIKARSGEVSQVQSRSQPIRNNFAFFALPLELQQYILSFFAPMLSSAQCARIYNYAAKPSTLPPLLVSPKKAASRGCLLDPSSFYGSTIGFEVVSAATGATRCAEGQCMGAAHSLSCRREEDRGRYLEAVDCRVFEPEPKRMPSNSPN</sequence>
<evidence type="ECO:0000313" key="4">
    <source>
        <dbReference type="EMBL" id="EIW78417.1"/>
    </source>
</evidence>
<dbReference type="SMART" id="SM00368">
    <property type="entry name" value="LRR_RI"/>
    <property type="match status" value="3"/>
</dbReference>
<dbReference type="PANTHER" id="PTHR24113">
    <property type="entry name" value="RAN GTPASE-ACTIVATING PROTEIN 1"/>
    <property type="match status" value="1"/>
</dbReference>
<dbReference type="AlphaFoldDB" id="A0A5M3MH81"/>
<dbReference type="RefSeq" id="XP_007771110.1">
    <property type="nucleotide sequence ID" value="XM_007772920.1"/>
</dbReference>
<dbReference type="OMA" id="HIESMDA"/>
<keyword evidence="3" id="KW-0677">Repeat</keyword>
<dbReference type="PANTHER" id="PTHR24113:SF12">
    <property type="entry name" value="RAN GTPASE-ACTIVATING PROTEIN 1"/>
    <property type="match status" value="1"/>
</dbReference>
<dbReference type="GO" id="GO:0005096">
    <property type="term" value="F:GTPase activator activity"/>
    <property type="evidence" value="ECO:0007669"/>
    <property type="project" value="UniProtKB-KW"/>
</dbReference>
<dbReference type="KEGG" id="cput:CONPUDRAFT_60598"/>
<keyword evidence="2" id="KW-0433">Leucine-rich repeat</keyword>
<dbReference type="GeneID" id="19208098"/>
<evidence type="ECO:0000256" key="2">
    <source>
        <dbReference type="ARBA" id="ARBA00022614"/>
    </source>
</evidence>
<evidence type="ECO:0000256" key="3">
    <source>
        <dbReference type="ARBA" id="ARBA00022737"/>
    </source>
</evidence>
<keyword evidence="1" id="KW-0343">GTPase activation</keyword>
<dbReference type="Proteomes" id="UP000053558">
    <property type="component" value="Unassembled WGS sequence"/>
</dbReference>
<dbReference type="GO" id="GO:0031267">
    <property type="term" value="F:small GTPase binding"/>
    <property type="evidence" value="ECO:0007669"/>
    <property type="project" value="TreeGrafter"/>
</dbReference>
<dbReference type="SUPFAM" id="SSF52047">
    <property type="entry name" value="RNI-like"/>
    <property type="match status" value="1"/>
</dbReference>
<dbReference type="GO" id="GO:0005829">
    <property type="term" value="C:cytosol"/>
    <property type="evidence" value="ECO:0007669"/>
    <property type="project" value="TreeGrafter"/>
</dbReference>
<keyword evidence="5" id="KW-1185">Reference proteome</keyword>
<gene>
    <name evidence="4" type="ORF">CONPUDRAFT_60598</name>
</gene>
<dbReference type="OrthoDB" id="120976at2759"/>
<dbReference type="GO" id="GO:0048471">
    <property type="term" value="C:perinuclear region of cytoplasm"/>
    <property type="evidence" value="ECO:0007669"/>
    <property type="project" value="TreeGrafter"/>
</dbReference>
<protein>
    <submittedName>
        <fullName evidence="4">RNI-like protein</fullName>
    </submittedName>
</protein>
<evidence type="ECO:0000256" key="1">
    <source>
        <dbReference type="ARBA" id="ARBA00022468"/>
    </source>
</evidence>
<reference evidence="5" key="1">
    <citation type="journal article" date="2012" name="Science">
        <title>The Paleozoic origin of enzymatic lignin decomposition reconstructed from 31 fungal genomes.</title>
        <authorList>
            <person name="Floudas D."/>
            <person name="Binder M."/>
            <person name="Riley R."/>
            <person name="Barry K."/>
            <person name="Blanchette R.A."/>
            <person name="Henrissat B."/>
            <person name="Martinez A.T."/>
            <person name="Otillar R."/>
            <person name="Spatafora J.W."/>
            <person name="Yadav J.S."/>
            <person name="Aerts A."/>
            <person name="Benoit I."/>
            <person name="Boyd A."/>
            <person name="Carlson A."/>
            <person name="Copeland A."/>
            <person name="Coutinho P.M."/>
            <person name="de Vries R.P."/>
            <person name="Ferreira P."/>
            <person name="Findley K."/>
            <person name="Foster B."/>
            <person name="Gaskell J."/>
            <person name="Glotzer D."/>
            <person name="Gorecki P."/>
            <person name="Heitman J."/>
            <person name="Hesse C."/>
            <person name="Hori C."/>
            <person name="Igarashi K."/>
            <person name="Jurgens J.A."/>
            <person name="Kallen N."/>
            <person name="Kersten P."/>
            <person name="Kohler A."/>
            <person name="Kuees U."/>
            <person name="Kumar T.K.A."/>
            <person name="Kuo A."/>
            <person name="LaButti K."/>
            <person name="Larrondo L.F."/>
            <person name="Lindquist E."/>
            <person name="Ling A."/>
            <person name="Lombard V."/>
            <person name="Lucas S."/>
            <person name="Lundell T."/>
            <person name="Martin R."/>
            <person name="McLaughlin D.J."/>
            <person name="Morgenstern I."/>
            <person name="Morin E."/>
            <person name="Murat C."/>
            <person name="Nagy L.G."/>
            <person name="Nolan M."/>
            <person name="Ohm R.A."/>
            <person name="Patyshakuliyeva A."/>
            <person name="Rokas A."/>
            <person name="Ruiz-Duenas F.J."/>
            <person name="Sabat G."/>
            <person name="Salamov A."/>
            <person name="Samejima M."/>
            <person name="Schmutz J."/>
            <person name="Slot J.C."/>
            <person name="St John F."/>
            <person name="Stenlid J."/>
            <person name="Sun H."/>
            <person name="Sun S."/>
            <person name="Syed K."/>
            <person name="Tsang A."/>
            <person name="Wiebenga A."/>
            <person name="Young D."/>
            <person name="Pisabarro A."/>
            <person name="Eastwood D.C."/>
            <person name="Martin F."/>
            <person name="Cullen D."/>
            <person name="Grigoriev I.V."/>
            <person name="Hibbett D.S."/>
        </authorList>
    </citation>
    <scope>NUCLEOTIDE SEQUENCE [LARGE SCALE GENOMIC DNA]</scope>
    <source>
        <strain evidence="5">RWD-64-598 SS2</strain>
    </source>
</reference>
<comment type="caution">
    <text evidence="4">The sequence shown here is derived from an EMBL/GenBank/DDBJ whole genome shotgun (WGS) entry which is preliminary data.</text>
</comment>
<dbReference type="Gene3D" id="3.80.10.10">
    <property type="entry name" value="Ribonuclease Inhibitor"/>
    <property type="match status" value="1"/>
</dbReference>
<organism evidence="4 5">
    <name type="scientific">Coniophora puteana (strain RWD-64-598)</name>
    <name type="common">Brown rot fungus</name>
    <dbReference type="NCBI Taxonomy" id="741705"/>
    <lineage>
        <taxon>Eukaryota</taxon>
        <taxon>Fungi</taxon>
        <taxon>Dikarya</taxon>
        <taxon>Basidiomycota</taxon>
        <taxon>Agaricomycotina</taxon>
        <taxon>Agaricomycetes</taxon>
        <taxon>Agaricomycetidae</taxon>
        <taxon>Boletales</taxon>
        <taxon>Coniophorineae</taxon>
        <taxon>Coniophoraceae</taxon>
        <taxon>Coniophora</taxon>
    </lineage>
</organism>
<name>A0A5M3MH81_CONPW</name>
<dbReference type="GO" id="GO:0006913">
    <property type="term" value="P:nucleocytoplasmic transport"/>
    <property type="evidence" value="ECO:0007669"/>
    <property type="project" value="TreeGrafter"/>
</dbReference>
<dbReference type="EMBL" id="JH711582">
    <property type="protein sequence ID" value="EIW78417.1"/>
    <property type="molecule type" value="Genomic_DNA"/>
</dbReference>